<evidence type="ECO:0000259" key="5">
    <source>
        <dbReference type="PROSITE" id="PS50039"/>
    </source>
</evidence>
<dbReference type="GO" id="GO:0009653">
    <property type="term" value="P:anatomical structure morphogenesis"/>
    <property type="evidence" value="ECO:0007669"/>
    <property type="project" value="TreeGrafter"/>
</dbReference>
<keyword evidence="2 3" id="KW-0539">Nucleus</keyword>
<dbReference type="PROSITE" id="PS00658">
    <property type="entry name" value="FORK_HEAD_2"/>
    <property type="match status" value="1"/>
</dbReference>
<dbReference type="GO" id="GO:0000981">
    <property type="term" value="F:DNA-binding transcription factor activity, RNA polymerase II-specific"/>
    <property type="evidence" value="ECO:0007669"/>
    <property type="project" value="TreeGrafter"/>
</dbReference>
<keyword evidence="1 3" id="KW-0238">DNA-binding</keyword>
<feature type="region of interest" description="Disordered" evidence="4">
    <location>
        <begin position="199"/>
        <end position="248"/>
    </location>
</feature>
<comment type="subcellular location">
    <subcellularLocation>
        <location evidence="3">Nucleus</location>
    </subcellularLocation>
</comment>
<dbReference type="InterPro" id="IPR036390">
    <property type="entry name" value="WH_DNA-bd_sf"/>
</dbReference>
<dbReference type="InterPro" id="IPR018122">
    <property type="entry name" value="TF_fork_head_CS_1"/>
</dbReference>
<feature type="compositionally biased region" description="Low complexity" evidence="4">
    <location>
        <begin position="222"/>
        <end position="248"/>
    </location>
</feature>
<evidence type="ECO:0000256" key="2">
    <source>
        <dbReference type="ARBA" id="ARBA00023242"/>
    </source>
</evidence>
<feature type="region of interest" description="Disordered" evidence="4">
    <location>
        <begin position="49"/>
        <end position="81"/>
    </location>
</feature>
<organism evidence="6 7">
    <name type="scientific">Brachionus calyciflorus</name>
    <dbReference type="NCBI Taxonomy" id="104777"/>
    <lineage>
        <taxon>Eukaryota</taxon>
        <taxon>Metazoa</taxon>
        <taxon>Spiralia</taxon>
        <taxon>Gnathifera</taxon>
        <taxon>Rotifera</taxon>
        <taxon>Eurotatoria</taxon>
        <taxon>Monogononta</taxon>
        <taxon>Pseudotrocha</taxon>
        <taxon>Ploima</taxon>
        <taxon>Brachionidae</taxon>
        <taxon>Brachionus</taxon>
    </lineage>
</organism>
<evidence type="ECO:0000256" key="3">
    <source>
        <dbReference type="PROSITE-ProRule" id="PRU00089"/>
    </source>
</evidence>
<dbReference type="GO" id="GO:0000978">
    <property type="term" value="F:RNA polymerase II cis-regulatory region sequence-specific DNA binding"/>
    <property type="evidence" value="ECO:0007669"/>
    <property type="project" value="TreeGrafter"/>
</dbReference>
<feature type="region of interest" description="Disordered" evidence="4">
    <location>
        <begin position="290"/>
        <end position="362"/>
    </location>
</feature>
<reference evidence="6" key="1">
    <citation type="submission" date="2021-02" db="EMBL/GenBank/DDBJ databases">
        <authorList>
            <person name="Nowell W R."/>
        </authorList>
    </citation>
    <scope>NUCLEOTIDE SEQUENCE</scope>
    <source>
        <strain evidence="6">Ploen Becks lab</strain>
    </source>
</reference>
<dbReference type="InterPro" id="IPR036388">
    <property type="entry name" value="WH-like_DNA-bd_sf"/>
</dbReference>
<dbReference type="GO" id="GO:0030154">
    <property type="term" value="P:cell differentiation"/>
    <property type="evidence" value="ECO:0007669"/>
    <property type="project" value="TreeGrafter"/>
</dbReference>
<dbReference type="AlphaFoldDB" id="A0A813M7M6"/>
<evidence type="ECO:0000256" key="4">
    <source>
        <dbReference type="SAM" id="MobiDB-lite"/>
    </source>
</evidence>
<comment type="caution">
    <text evidence="6">The sequence shown here is derived from an EMBL/GenBank/DDBJ whole genome shotgun (WGS) entry which is preliminary data.</text>
</comment>
<dbReference type="InterPro" id="IPR030456">
    <property type="entry name" value="TF_fork_head_CS_2"/>
</dbReference>
<dbReference type="PROSITE" id="PS00657">
    <property type="entry name" value="FORK_HEAD_1"/>
    <property type="match status" value="1"/>
</dbReference>
<accession>A0A813M7M6</accession>
<gene>
    <name evidence="6" type="ORF">OXX778_LOCUS1549</name>
</gene>
<evidence type="ECO:0000313" key="6">
    <source>
        <dbReference type="EMBL" id="CAF0715073.1"/>
    </source>
</evidence>
<dbReference type="SMART" id="SM00339">
    <property type="entry name" value="FH"/>
    <property type="match status" value="1"/>
</dbReference>
<dbReference type="CDD" id="cd20035">
    <property type="entry name" value="FH_FOXQ2-like"/>
    <property type="match status" value="1"/>
</dbReference>
<dbReference type="InterPro" id="IPR001766">
    <property type="entry name" value="Fork_head_dom"/>
</dbReference>
<feature type="compositionally biased region" description="Basic and acidic residues" evidence="4">
    <location>
        <begin position="1"/>
        <end position="24"/>
    </location>
</feature>
<evidence type="ECO:0000256" key="1">
    <source>
        <dbReference type="ARBA" id="ARBA00023125"/>
    </source>
</evidence>
<dbReference type="GO" id="GO:0005634">
    <property type="term" value="C:nucleus"/>
    <property type="evidence" value="ECO:0007669"/>
    <property type="project" value="UniProtKB-SubCell"/>
</dbReference>
<feature type="DNA-binding region" description="Fork-head" evidence="3">
    <location>
        <begin position="103"/>
        <end position="196"/>
    </location>
</feature>
<dbReference type="Pfam" id="PF00250">
    <property type="entry name" value="Forkhead"/>
    <property type="match status" value="1"/>
</dbReference>
<name>A0A813M7M6_9BILA</name>
<sequence>MDYHLDSRAHDSDYFTPSPDKDNTSNKIIEPRIMNMSSYQVLETSSSSRSTLSSCSNSSSPILNKPNGKQINNNNNSNTNKQPQIAIQNVNKSQNIGAADTDRPPHSYIALISMAILSKVDRKILLNEIYDWVIQHFPYYQSRTDKSWRNSIRHNLSLNECFVKVGKAGNGRGYYWSIHSANLNDFKKGDFRRRQARLRAKHDKNHQSPNTKSPKEPKEKTPSTQSNTNNQNFQNNFYPPTTSSTSSYSNQEFSNFYAQNSYPPCAYSNSVNYDTNEYFYNFNKEQNLNESSYPSPNISSSSNSSSKESPSSNGLLTTATLNQTPLTPLTPITTNNKSSPSSSTSSSLSSSPLSSTNNSSSSSSFLYTQNYNQFNSNTWFQQPIIDHFQSTNNYTYATNGAPVYTNQQYQNMYSYNQQINPTNSSILMPLSSSNENPETESQIENNLIYCTSHQQQQQTGDYSHHHHHQYSNRSNFNFL</sequence>
<feature type="region of interest" description="Disordered" evidence="4">
    <location>
        <begin position="1"/>
        <end position="26"/>
    </location>
</feature>
<proteinExistence type="predicted"/>
<dbReference type="Gene3D" id="1.10.10.10">
    <property type="entry name" value="Winged helix-like DNA-binding domain superfamily/Winged helix DNA-binding domain"/>
    <property type="match status" value="1"/>
</dbReference>
<dbReference type="InterPro" id="IPR050211">
    <property type="entry name" value="FOX_domain-containing"/>
</dbReference>
<dbReference type="PRINTS" id="PR00053">
    <property type="entry name" value="FORKHEAD"/>
</dbReference>
<keyword evidence="7" id="KW-1185">Reference proteome</keyword>
<dbReference type="Proteomes" id="UP000663879">
    <property type="component" value="Unassembled WGS sequence"/>
</dbReference>
<feature type="domain" description="Fork-head" evidence="5">
    <location>
        <begin position="103"/>
        <end position="196"/>
    </location>
</feature>
<dbReference type="EMBL" id="CAJNOC010000101">
    <property type="protein sequence ID" value="CAF0715073.1"/>
    <property type="molecule type" value="Genomic_DNA"/>
</dbReference>
<protein>
    <recommendedName>
        <fullName evidence="5">Fork-head domain-containing protein</fullName>
    </recommendedName>
</protein>
<dbReference type="SUPFAM" id="SSF46785">
    <property type="entry name" value="Winged helix' DNA-binding domain"/>
    <property type="match status" value="1"/>
</dbReference>
<evidence type="ECO:0000313" key="7">
    <source>
        <dbReference type="Proteomes" id="UP000663879"/>
    </source>
</evidence>
<dbReference type="PANTHER" id="PTHR11829">
    <property type="entry name" value="FORKHEAD BOX PROTEIN"/>
    <property type="match status" value="1"/>
</dbReference>
<dbReference type="OrthoDB" id="5954824at2759"/>
<feature type="region of interest" description="Disordered" evidence="4">
    <location>
        <begin position="453"/>
        <end position="479"/>
    </location>
</feature>
<feature type="compositionally biased region" description="Low complexity" evidence="4">
    <location>
        <begin position="291"/>
        <end position="362"/>
    </location>
</feature>
<dbReference type="PROSITE" id="PS50039">
    <property type="entry name" value="FORK_HEAD_3"/>
    <property type="match status" value="1"/>
</dbReference>
<dbReference type="InterPro" id="IPR047519">
    <property type="entry name" value="FH_FOXQ2-like"/>
</dbReference>
<dbReference type="PANTHER" id="PTHR11829:SF142">
    <property type="entry name" value="FORK-HEAD DOMAIN-CONTAINING PROTEIN"/>
    <property type="match status" value="1"/>
</dbReference>